<dbReference type="InParanoid" id="F4X7M7"/>
<evidence type="ECO:0000313" key="2">
    <source>
        <dbReference type="Proteomes" id="UP000007755"/>
    </source>
</evidence>
<name>F4X7M7_ACREC</name>
<gene>
    <name evidence="1" type="ORF">G5I_14411</name>
</gene>
<sequence length="164" mass="19228">MSKHGKYKKHYCKEWESQKKRFLQYGLIDWLEENKDTCNCSHYRSYRYQTYCSLIVDESTDLSVYKYLAFCIQNFSKKRQQIITDFLGCISLTEASAKDLYSKATIEYLATIKLDVKNMVGFGSNVKKFSKNSGENFHLLIDHLNSVIQSFQIQYNSGPNEKAY</sequence>
<evidence type="ECO:0008006" key="3">
    <source>
        <dbReference type="Google" id="ProtNLM"/>
    </source>
</evidence>
<accession>F4X7M7</accession>
<protein>
    <recommendedName>
        <fullName evidence="3">DUF4371 domain-containing protein</fullName>
    </recommendedName>
</protein>
<evidence type="ECO:0000313" key="1">
    <source>
        <dbReference type="EMBL" id="EGI57556.1"/>
    </source>
</evidence>
<dbReference type="Proteomes" id="UP000007755">
    <property type="component" value="Unassembled WGS sequence"/>
</dbReference>
<keyword evidence="2" id="KW-1185">Reference proteome</keyword>
<organism evidence="2">
    <name type="scientific">Acromyrmex echinatior</name>
    <name type="common">Panamanian leafcutter ant</name>
    <name type="synonym">Acromyrmex octospinosus echinatior</name>
    <dbReference type="NCBI Taxonomy" id="103372"/>
    <lineage>
        <taxon>Eukaryota</taxon>
        <taxon>Metazoa</taxon>
        <taxon>Ecdysozoa</taxon>
        <taxon>Arthropoda</taxon>
        <taxon>Hexapoda</taxon>
        <taxon>Insecta</taxon>
        <taxon>Pterygota</taxon>
        <taxon>Neoptera</taxon>
        <taxon>Endopterygota</taxon>
        <taxon>Hymenoptera</taxon>
        <taxon>Apocrita</taxon>
        <taxon>Aculeata</taxon>
        <taxon>Formicoidea</taxon>
        <taxon>Formicidae</taxon>
        <taxon>Myrmicinae</taxon>
        <taxon>Acromyrmex</taxon>
    </lineage>
</organism>
<reference evidence="1" key="1">
    <citation type="submission" date="2011-02" db="EMBL/GenBank/DDBJ databases">
        <title>The genome of the leaf-cutting ant Acromyrmex echinatior suggests key adaptations to social evolution and fungus farming.</title>
        <authorList>
            <person name="Nygaard S."/>
            <person name="Zhang G."/>
        </authorList>
    </citation>
    <scope>NUCLEOTIDE SEQUENCE</scope>
</reference>
<dbReference type="EMBL" id="GL888862">
    <property type="protein sequence ID" value="EGI57556.1"/>
    <property type="molecule type" value="Genomic_DNA"/>
</dbReference>
<dbReference type="AlphaFoldDB" id="F4X7M7"/>
<proteinExistence type="predicted"/>